<dbReference type="GO" id="GO:0032993">
    <property type="term" value="C:protein-DNA complex"/>
    <property type="evidence" value="ECO:0007669"/>
    <property type="project" value="TreeGrafter"/>
</dbReference>
<sequence>MLLDLRRLTHFVAVADAGSFTAASARLHISQQALSQSVQLLEKDLAAPLFVRSGRRITLTAAGTQLLAEGQVLLAAAGTVADRVSRTADGADEQFVVGHTPALSGAEVYTCTEPAIAAFPHLSVTFRQLYPDQLRQEIISGTVQLGLRRGVVPSSELSTAVVGYDRVRLAVPADHRLAGAPAADIHDLAGERIALWSPPGSSYYSDFLMGACRRAGFEPDFVVSRVQGAATVAAPLTTGAVAFVTTQAGPAMDGRVHVIDLEPELLVGVQALWQRHTRSAVREAILSAVPL</sequence>
<dbReference type="InterPro" id="IPR036388">
    <property type="entry name" value="WH-like_DNA-bd_sf"/>
</dbReference>
<proteinExistence type="inferred from homology"/>
<dbReference type="PROSITE" id="PS50931">
    <property type="entry name" value="HTH_LYSR"/>
    <property type="match status" value="1"/>
</dbReference>
<accession>A0A172UM67</accession>
<dbReference type="EMBL" id="CP015596">
    <property type="protein sequence ID" value="ANE80131.1"/>
    <property type="molecule type" value="Genomic_DNA"/>
</dbReference>
<dbReference type="SUPFAM" id="SSF46785">
    <property type="entry name" value="Winged helix' DNA-binding domain"/>
    <property type="match status" value="1"/>
</dbReference>
<evidence type="ECO:0000256" key="1">
    <source>
        <dbReference type="ARBA" id="ARBA00009437"/>
    </source>
</evidence>
<dbReference type="GO" id="GO:0003700">
    <property type="term" value="F:DNA-binding transcription factor activity"/>
    <property type="evidence" value="ECO:0007669"/>
    <property type="project" value="InterPro"/>
</dbReference>
<dbReference type="SUPFAM" id="SSF53850">
    <property type="entry name" value="Periplasmic binding protein-like II"/>
    <property type="match status" value="1"/>
</dbReference>
<dbReference type="Pfam" id="PF03466">
    <property type="entry name" value="LysR_substrate"/>
    <property type="match status" value="1"/>
</dbReference>
<dbReference type="AlphaFoldDB" id="A0A172UM67"/>
<evidence type="ECO:0000256" key="3">
    <source>
        <dbReference type="ARBA" id="ARBA00023125"/>
    </source>
</evidence>
<keyword evidence="4" id="KW-0010">Activator</keyword>
<evidence type="ECO:0000313" key="10">
    <source>
        <dbReference type="Proteomes" id="UP000077143"/>
    </source>
</evidence>
<dbReference type="Pfam" id="PF00126">
    <property type="entry name" value="HTH_1"/>
    <property type="match status" value="1"/>
</dbReference>
<keyword evidence="10" id="KW-1185">Reference proteome</keyword>
<dbReference type="InterPro" id="IPR005119">
    <property type="entry name" value="LysR_subst-bd"/>
</dbReference>
<dbReference type="STRING" id="1682113.A7U43_13115"/>
<protein>
    <recommendedName>
        <fullName evidence="6">Probable hydrogen peroxide-inducible genes activator</fullName>
    </recommendedName>
</protein>
<dbReference type="RefSeq" id="WP_067995765.1">
    <property type="nucleotide sequence ID" value="NZ_CP015596.1"/>
</dbReference>
<keyword evidence="5" id="KW-0804">Transcription</keyword>
<dbReference type="GO" id="GO:0003677">
    <property type="term" value="F:DNA binding"/>
    <property type="evidence" value="ECO:0007669"/>
    <property type="project" value="UniProtKB-KW"/>
</dbReference>
<evidence type="ECO:0000256" key="4">
    <source>
        <dbReference type="ARBA" id="ARBA00023159"/>
    </source>
</evidence>
<dbReference type="Proteomes" id="UP000077143">
    <property type="component" value="Chromosome"/>
</dbReference>
<dbReference type="PRINTS" id="PR00039">
    <property type="entry name" value="HTHLYSR"/>
</dbReference>
<dbReference type="KEGG" id="madi:A7U43_13115"/>
<reference evidence="9 10" key="1">
    <citation type="submission" date="2016-05" db="EMBL/GenBank/DDBJ databases">
        <title>Complete genome sequence of a phthalic acid esters degrading Mycobacterium sp. YC-RL4.</title>
        <authorList>
            <person name="Ren L."/>
            <person name="Fan S."/>
            <person name="Ruth N."/>
            <person name="Jia Y."/>
            <person name="Wang J."/>
            <person name="Qiao C."/>
        </authorList>
    </citation>
    <scope>NUCLEOTIDE SEQUENCE [LARGE SCALE GENOMIC DNA]</scope>
    <source>
        <strain evidence="9 10">YC-RL4</strain>
    </source>
</reference>
<keyword evidence="2" id="KW-0805">Transcription regulation</keyword>
<dbReference type="OrthoDB" id="3176554at2"/>
<dbReference type="FunFam" id="1.10.10.10:FF:000001">
    <property type="entry name" value="LysR family transcriptional regulator"/>
    <property type="match status" value="1"/>
</dbReference>
<dbReference type="Gene3D" id="3.40.190.290">
    <property type="match status" value="1"/>
</dbReference>
<dbReference type="InterPro" id="IPR036390">
    <property type="entry name" value="WH_DNA-bd_sf"/>
</dbReference>
<organism evidence="9 10">
    <name type="scientific">Mycobacterium adipatum</name>
    <dbReference type="NCBI Taxonomy" id="1682113"/>
    <lineage>
        <taxon>Bacteria</taxon>
        <taxon>Bacillati</taxon>
        <taxon>Actinomycetota</taxon>
        <taxon>Actinomycetes</taxon>
        <taxon>Mycobacteriales</taxon>
        <taxon>Mycobacteriaceae</taxon>
        <taxon>Mycobacterium</taxon>
    </lineage>
</organism>
<evidence type="ECO:0000256" key="2">
    <source>
        <dbReference type="ARBA" id="ARBA00023015"/>
    </source>
</evidence>
<dbReference type="InterPro" id="IPR000847">
    <property type="entry name" value="LysR_HTH_N"/>
</dbReference>
<evidence type="ECO:0000259" key="8">
    <source>
        <dbReference type="PROSITE" id="PS50931"/>
    </source>
</evidence>
<comment type="similarity">
    <text evidence="1">Belongs to the LysR transcriptional regulatory family.</text>
</comment>
<keyword evidence="3" id="KW-0238">DNA-binding</keyword>
<comment type="function">
    <text evidence="7">Required for the induction the katG gene for catalase. Involved in the response to hydrogen peroxide.</text>
</comment>
<gene>
    <name evidence="9" type="ORF">A7U43_13115</name>
</gene>
<evidence type="ECO:0000313" key="9">
    <source>
        <dbReference type="EMBL" id="ANE80131.1"/>
    </source>
</evidence>
<feature type="domain" description="HTH lysR-type" evidence="8">
    <location>
        <begin position="3"/>
        <end position="60"/>
    </location>
</feature>
<evidence type="ECO:0000256" key="6">
    <source>
        <dbReference type="ARBA" id="ARBA00040885"/>
    </source>
</evidence>
<evidence type="ECO:0000256" key="7">
    <source>
        <dbReference type="ARBA" id="ARBA00056658"/>
    </source>
</evidence>
<evidence type="ECO:0000256" key="5">
    <source>
        <dbReference type="ARBA" id="ARBA00023163"/>
    </source>
</evidence>
<dbReference type="PANTHER" id="PTHR30346">
    <property type="entry name" value="TRANSCRIPTIONAL DUAL REGULATOR HCAR-RELATED"/>
    <property type="match status" value="1"/>
</dbReference>
<dbReference type="Gene3D" id="1.10.10.10">
    <property type="entry name" value="Winged helix-like DNA-binding domain superfamily/Winged helix DNA-binding domain"/>
    <property type="match status" value="1"/>
</dbReference>
<dbReference type="PANTHER" id="PTHR30346:SF28">
    <property type="entry name" value="HTH-TYPE TRANSCRIPTIONAL REGULATOR CYNR"/>
    <property type="match status" value="1"/>
</dbReference>
<name>A0A172UM67_9MYCO</name>